<evidence type="ECO:0000313" key="2">
    <source>
        <dbReference type="Proteomes" id="UP000053144"/>
    </source>
</evidence>
<organism evidence="1 2">
    <name type="scientific">Phaseolus angularis</name>
    <name type="common">Azuki bean</name>
    <name type="synonym">Vigna angularis</name>
    <dbReference type="NCBI Taxonomy" id="3914"/>
    <lineage>
        <taxon>Eukaryota</taxon>
        <taxon>Viridiplantae</taxon>
        <taxon>Streptophyta</taxon>
        <taxon>Embryophyta</taxon>
        <taxon>Tracheophyta</taxon>
        <taxon>Spermatophyta</taxon>
        <taxon>Magnoliopsida</taxon>
        <taxon>eudicotyledons</taxon>
        <taxon>Gunneridae</taxon>
        <taxon>Pentapetalae</taxon>
        <taxon>rosids</taxon>
        <taxon>fabids</taxon>
        <taxon>Fabales</taxon>
        <taxon>Fabaceae</taxon>
        <taxon>Papilionoideae</taxon>
        <taxon>50 kb inversion clade</taxon>
        <taxon>NPAAA clade</taxon>
        <taxon>indigoferoid/millettioid clade</taxon>
        <taxon>Phaseoleae</taxon>
        <taxon>Vigna</taxon>
    </lineage>
</organism>
<gene>
    <name evidence="1" type="ORF">LR48_Vigan07g147100</name>
</gene>
<accession>A0A0L9UYU9</accession>
<protein>
    <submittedName>
        <fullName evidence="1">Uncharacterized protein</fullName>
    </submittedName>
</protein>
<evidence type="ECO:0000313" key="1">
    <source>
        <dbReference type="EMBL" id="KOM47767.1"/>
    </source>
</evidence>
<dbReference type="EMBL" id="CM003377">
    <property type="protein sequence ID" value="KOM47767.1"/>
    <property type="molecule type" value="Genomic_DNA"/>
</dbReference>
<proteinExistence type="predicted"/>
<reference evidence="2" key="1">
    <citation type="journal article" date="2015" name="Proc. Natl. Acad. Sci. U.S.A.">
        <title>Genome sequencing of adzuki bean (Vigna angularis) provides insight into high starch and low fat accumulation and domestication.</title>
        <authorList>
            <person name="Yang K."/>
            <person name="Tian Z."/>
            <person name="Chen C."/>
            <person name="Luo L."/>
            <person name="Zhao B."/>
            <person name="Wang Z."/>
            <person name="Yu L."/>
            <person name="Li Y."/>
            <person name="Sun Y."/>
            <person name="Li W."/>
            <person name="Chen Y."/>
            <person name="Li Y."/>
            <person name="Zhang Y."/>
            <person name="Ai D."/>
            <person name="Zhao J."/>
            <person name="Shang C."/>
            <person name="Ma Y."/>
            <person name="Wu B."/>
            <person name="Wang M."/>
            <person name="Gao L."/>
            <person name="Sun D."/>
            <person name="Zhang P."/>
            <person name="Guo F."/>
            <person name="Wang W."/>
            <person name="Li Y."/>
            <person name="Wang J."/>
            <person name="Varshney R.K."/>
            <person name="Wang J."/>
            <person name="Ling H.Q."/>
            <person name="Wan P."/>
        </authorList>
    </citation>
    <scope>NUCLEOTIDE SEQUENCE</scope>
    <source>
        <strain evidence="2">cv. Jingnong 6</strain>
    </source>
</reference>
<dbReference type="AlphaFoldDB" id="A0A0L9UYU9"/>
<name>A0A0L9UYU9_PHAAN</name>
<dbReference type="Gramene" id="KOM47767">
    <property type="protein sequence ID" value="KOM47767"/>
    <property type="gene ID" value="LR48_Vigan07g147100"/>
</dbReference>
<dbReference type="Proteomes" id="UP000053144">
    <property type="component" value="Chromosome 7"/>
</dbReference>
<sequence>MPPTFLPPYVPTLASEETGEDFKKQAVMSNIFEIGRPSSSSTTLPIFREVEVNIPQFDYVDDYAVQRYVDDHIVAEHVFNSSSVHDENHLLISHPNVYSPCTEHESESVIDITCNLEIDSCSEDVSEVQLVTLGLGVIPLHEISIEPHCTNPIAGGTNEFDQQTPTVDNKGANIHKNFKINRHLLNHLIKITS</sequence>